<dbReference type="EMBL" id="GBBK01005666">
    <property type="protein sequence ID" value="JAC18816.1"/>
    <property type="molecule type" value="mRNA"/>
</dbReference>
<dbReference type="AlphaFoldDB" id="A0A023FBC9"/>
<organism evidence="2">
    <name type="scientific">Amblyomma cajennense</name>
    <name type="common">Cayenne tick</name>
    <name type="synonym">Acarus cajennensis</name>
    <dbReference type="NCBI Taxonomy" id="34607"/>
    <lineage>
        <taxon>Eukaryota</taxon>
        <taxon>Metazoa</taxon>
        <taxon>Ecdysozoa</taxon>
        <taxon>Arthropoda</taxon>
        <taxon>Chelicerata</taxon>
        <taxon>Arachnida</taxon>
        <taxon>Acari</taxon>
        <taxon>Parasitiformes</taxon>
        <taxon>Ixodida</taxon>
        <taxon>Ixodoidea</taxon>
        <taxon>Ixodidae</taxon>
        <taxon>Amblyomminae</taxon>
        <taxon>Amblyomma</taxon>
    </lineage>
</organism>
<name>A0A023FBC9_AMBCJ</name>
<protein>
    <submittedName>
        <fullName evidence="2">Putative secreted protein</fullName>
    </submittedName>
</protein>
<accession>A0A023FBC9</accession>
<reference evidence="2" key="1">
    <citation type="submission" date="2014-03" db="EMBL/GenBank/DDBJ databases">
        <title>The sialotranscriptome of Amblyomma triste, Amblyomma parvum and Amblyomma cajennense ticks, uncovered by 454-based RNA-seq.</title>
        <authorList>
            <person name="Garcia G.R."/>
            <person name="Gardinassi L.G."/>
            <person name="Ribeiro J.M."/>
            <person name="Anatriello E."/>
            <person name="Ferreira B.R."/>
            <person name="Moreira H.N."/>
            <person name="Mafra C."/>
            <person name="Olegario M.M."/>
            <person name="Szabo P.J."/>
            <person name="Miranda-Santos I.K."/>
            <person name="Maruyama S.R."/>
        </authorList>
    </citation>
    <scope>NUCLEOTIDE SEQUENCE</scope>
    <source>
        <strain evidence="2">Uberlandia</strain>
        <tissue evidence="2">Salivary glands</tissue>
    </source>
</reference>
<feature type="signal peptide" evidence="1">
    <location>
        <begin position="1"/>
        <end position="16"/>
    </location>
</feature>
<dbReference type="InterPro" id="IPR036880">
    <property type="entry name" value="Kunitz_BPTI_sf"/>
</dbReference>
<sequence length="85" mass="9639">MFLYFLALNLFVAALGEDSRCKLKYLVDDECDSDVVQREEGYTYNTETLICVLTESCGPESSKKLFKTKNECIQQCNVRGQASSH</sequence>
<dbReference type="SUPFAM" id="SSF57362">
    <property type="entry name" value="BPTI-like"/>
    <property type="match status" value="1"/>
</dbReference>
<feature type="chain" id="PRO_5001514768" evidence="1">
    <location>
        <begin position="17"/>
        <end position="85"/>
    </location>
</feature>
<evidence type="ECO:0000313" key="2">
    <source>
        <dbReference type="EMBL" id="JAC18816.1"/>
    </source>
</evidence>
<evidence type="ECO:0000256" key="1">
    <source>
        <dbReference type="SAM" id="SignalP"/>
    </source>
</evidence>
<proteinExistence type="evidence at transcript level"/>
<keyword evidence="1" id="KW-0732">Signal</keyword>
<dbReference type="GO" id="GO:0004867">
    <property type="term" value="F:serine-type endopeptidase inhibitor activity"/>
    <property type="evidence" value="ECO:0007669"/>
    <property type="project" value="InterPro"/>
</dbReference>